<evidence type="ECO:0000313" key="1">
    <source>
        <dbReference type="EMBL" id="KAH0501445.1"/>
    </source>
</evidence>
<dbReference type="Gene3D" id="3.10.20.10">
    <property type="match status" value="1"/>
</dbReference>
<dbReference type="GO" id="GO:0005840">
    <property type="term" value="C:ribosome"/>
    <property type="evidence" value="ECO:0007669"/>
    <property type="project" value="UniProtKB-KW"/>
</dbReference>
<dbReference type="PANTHER" id="PTHR10052">
    <property type="entry name" value="60S RIBOSOMAL PROTEIN L18A"/>
    <property type="match status" value="1"/>
</dbReference>
<gene>
    <name evidence="1" type="ORF">LTLLF_196555</name>
</gene>
<keyword evidence="1" id="KW-0689">Ribosomal protein</keyword>
<evidence type="ECO:0000313" key="2">
    <source>
        <dbReference type="Proteomes" id="UP000710432"/>
    </source>
</evidence>
<dbReference type="GO" id="GO:0006412">
    <property type="term" value="P:translation"/>
    <property type="evidence" value="ECO:0007669"/>
    <property type="project" value="InterPro"/>
</dbReference>
<dbReference type="GO" id="GO:0003735">
    <property type="term" value="F:structural constituent of ribosome"/>
    <property type="evidence" value="ECO:0007669"/>
    <property type="project" value="InterPro"/>
</dbReference>
<dbReference type="EMBL" id="JAATJU010026600">
    <property type="protein sequence ID" value="KAH0501445.1"/>
    <property type="molecule type" value="Genomic_DNA"/>
</dbReference>
<accession>A0A8J6KKH3</accession>
<sequence>MMMMTTTMMKDDREERRKEEGREVMSYNKHILKTASVICLTLLFTRSCKDCALAELWYLCYHDQHNVYHKYQDLSRVGAITQCCRDTGPRHCAGESSSIQTMKVEEVAVGKCRQKAVKFHDSKIKFPLPHLDYASPLRGPIPSSGTENETK</sequence>
<proteinExistence type="predicted"/>
<reference evidence="1" key="1">
    <citation type="submission" date="2020-03" db="EMBL/GenBank/DDBJ databases">
        <title>Studies in the Genomics of Life Span.</title>
        <authorList>
            <person name="Glass D."/>
        </authorList>
    </citation>
    <scope>NUCLEOTIDE SEQUENCE</scope>
    <source>
        <strain evidence="1">LTLLF</strain>
        <tissue evidence="1">Muscle</tissue>
    </source>
</reference>
<organism evidence="1 2">
    <name type="scientific">Microtus ochrogaster</name>
    <name type="common">Prairie vole</name>
    <dbReference type="NCBI Taxonomy" id="79684"/>
    <lineage>
        <taxon>Eukaryota</taxon>
        <taxon>Metazoa</taxon>
        <taxon>Chordata</taxon>
        <taxon>Craniata</taxon>
        <taxon>Vertebrata</taxon>
        <taxon>Euteleostomi</taxon>
        <taxon>Mammalia</taxon>
        <taxon>Eutheria</taxon>
        <taxon>Euarchontoglires</taxon>
        <taxon>Glires</taxon>
        <taxon>Rodentia</taxon>
        <taxon>Myomorpha</taxon>
        <taxon>Muroidea</taxon>
        <taxon>Cricetidae</taxon>
        <taxon>Arvicolinae</taxon>
        <taxon>Microtus</taxon>
    </lineage>
</organism>
<protein>
    <submittedName>
        <fullName evidence="1">60S ribosomal protein L18a</fullName>
    </submittedName>
</protein>
<dbReference type="Proteomes" id="UP000710432">
    <property type="component" value="Unassembled WGS sequence"/>
</dbReference>
<keyword evidence="1" id="KW-0687">Ribonucleoprotein</keyword>
<comment type="caution">
    <text evidence="1">The sequence shown here is derived from an EMBL/GenBank/DDBJ whole genome shotgun (WGS) entry which is preliminary data.</text>
</comment>
<name>A0A8J6KKH3_MICOH</name>
<dbReference type="AlphaFoldDB" id="A0A8J6KKH3"/>
<dbReference type="SUPFAM" id="SSF160374">
    <property type="entry name" value="RplX-like"/>
    <property type="match status" value="1"/>
</dbReference>
<dbReference type="InterPro" id="IPR021138">
    <property type="entry name" value="Ribosomal_eL20_eukaryotes"/>
</dbReference>